<dbReference type="Gene3D" id="3.40.50.1000">
    <property type="entry name" value="HAD superfamily/HAD-like"/>
    <property type="match status" value="1"/>
</dbReference>
<proteinExistence type="predicted"/>
<dbReference type="GO" id="GO:0000287">
    <property type="term" value="F:magnesium ion binding"/>
    <property type="evidence" value="ECO:0007669"/>
    <property type="project" value="TreeGrafter"/>
</dbReference>
<dbReference type="SUPFAM" id="SSF56784">
    <property type="entry name" value="HAD-like"/>
    <property type="match status" value="1"/>
</dbReference>
<dbReference type="InterPro" id="IPR036412">
    <property type="entry name" value="HAD-like_sf"/>
</dbReference>
<gene>
    <name evidence="1" type="ordered locus">TREPR_1401</name>
</gene>
<accession>F5YQ87</accession>
<dbReference type="STRING" id="545694.TREPR_1401"/>
<dbReference type="Proteomes" id="UP000009223">
    <property type="component" value="Chromosome"/>
</dbReference>
<evidence type="ECO:0000313" key="2">
    <source>
        <dbReference type="Proteomes" id="UP000009223"/>
    </source>
</evidence>
<dbReference type="PROSITE" id="PS01229">
    <property type="entry name" value="COF_2"/>
    <property type="match status" value="1"/>
</dbReference>
<dbReference type="InterPro" id="IPR023214">
    <property type="entry name" value="HAD_sf"/>
</dbReference>
<sequence>MTGAKKAIFLDIDGTLVINRTGPFPEDTDMITAAHQEGHKIFLSTGRSLAHIPQELQEAPWLDGIIAGAGAQVLIGDKTVYHKWAPREILLPICAYYLKNDKFCVFEGENGVFGLNLPDRFSNTENILPITGADDFVTRYPDAIISKLTLGGQPSDPERLLLSEFFQINAFPNYFEGIILGESKSKGMGIILQTLGMARENTIAIGDSANDIDIICAAALGIAMGNASEELKALAGAITGNCGEGGVGQAIKRFVLEAD</sequence>
<dbReference type="PANTHER" id="PTHR10000:SF8">
    <property type="entry name" value="HAD SUPERFAMILY HYDROLASE-LIKE, TYPE 3"/>
    <property type="match status" value="1"/>
</dbReference>
<dbReference type="eggNOG" id="COG0561">
    <property type="taxonomic scope" value="Bacteria"/>
</dbReference>
<organism evidence="1 2">
    <name type="scientific">Treponema primitia (strain ATCC BAA-887 / DSM 12427 / ZAS-2)</name>
    <dbReference type="NCBI Taxonomy" id="545694"/>
    <lineage>
        <taxon>Bacteria</taxon>
        <taxon>Pseudomonadati</taxon>
        <taxon>Spirochaetota</taxon>
        <taxon>Spirochaetia</taxon>
        <taxon>Spirochaetales</taxon>
        <taxon>Treponemataceae</taxon>
        <taxon>Treponema</taxon>
    </lineage>
</organism>
<dbReference type="Gene3D" id="3.30.1240.10">
    <property type="match status" value="1"/>
</dbReference>
<reference evidence="1 2" key="2">
    <citation type="journal article" date="2011" name="ISME J.">
        <title>RNA-seq reveals cooperative metabolic interactions between two termite-gut spirochete species in co-culture.</title>
        <authorList>
            <person name="Rosenthal A.Z."/>
            <person name="Matson E.G."/>
            <person name="Eldar A."/>
            <person name="Leadbetter J.R."/>
        </authorList>
    </citation>
    <scope>NUCLEOTIDE SEQUENCE [LARGE SCALE GENOMIC DNA]</scope>
    <source>
        <strain evidence="2">ATCC BAA-887 / DSM 12427 / ZAS-2</strain>
    </source>
</reference>
<keyword evidence="2" id="KW-1185">Reference proteome</keyword>
<dbReference type="GO" id="GO:0016791">
    <property type="term" value="F:phosphatase activity"/>
    <property type="evidence" value="ECO:0007669"/>
    <property type="project" value="TreeGrafter"/>
</dbReference>
<reference evidence="2" key="1">
    <citation type="submission" date="2009-12" db="EMBL/GenBank/DDBJ databases">
        <title>Complete sequence of Treponema primitia strain ZAS-2.</title>
        <authorList>
            <person name="Tetu S.G."/>
            <person name="Matson E."/>
            <person name="Ren Q."/>
            <person name="Seshadri R."/>
            <person name="Elbourne L."/>
            <person name="Hassan K.A."/>
            <person name="Durkin A."/>
            <person name="Radune D."/>
            <person name="Mohamoud Y."/>
            <person name="Shay R."/>
            <person name="Jin S."/>
            <person name="Zhang X."/>
            <person name="Lucey K."/>
            <person name="Ballor N.R."/>
            <person name="Ottesen E."/>
            <person name="Rosenthal R."/>
            <person name="Allen A."/>
            <person name="Leadbetter J.R."/>
            <person name="Paulsen I.T."/>
        </authorList>
    </citation>
    <scope>NUCLEOTIDE SEQUENCE [LARGE SCALE GENOMIC DNA]</scope>
    <source>
        <strain evidence="2">ATCC BAA-887 / DSM 12427 / ZAS-2</strain>
    </source>
</reference>
<dbReference type="EMBL" id="CP001843">
    <property type="protein sequence ID" value="AEF86626.1"/>
    <property type="molecule type" value="Genomic_DNA"/>
</dbReference>
<dbReference type="HOGENOM" id="CLU_044146_7_2_12"/>
<dbReference type="GO" id="GO:0005829">
    <property type="term" value="C:cytosol"/>
    <property type="evidence" value="ECO:0007669"/>
    <property type="project" value="TreeGrafter"/>
</dbReference>
<dbReference type="KEGG" id="tpi:TREPR_1401"/>
<dbReference type="AlphaFoldDB" id="F5YQ87"/>
<dbReference type="OrthoDB" id="1654797at2"/>
<protein>
    <submittedName>
        <fullName evidence="1">Cof family protein</fullName>
    </submittedName>
</protein>
<dbReference type="Pfam" id="PF08282">
    <property type="entry name" value="Hydrolase_3"/>
    <property type="match status" value="1"/>
</dbReference>
<evidence type="ECO:0000313" key="1">
    <source>
        <dbReference type="EMBL" id="AEF86626.1"/>
    </source>
</evidence>
<dbReference type="PANTHER" id="PTHR10000">
    <property type="entry name" value="PHOSPHOSERINE PHOSPHATASE"/>
    <property type="match status" value="1"/>
</dbReference>
<dbReference type="RefSeq" id="WP_015708689.1">
    <property type="nucleotide sequence ID" value="NC_015578.1"/>
</dbReference>
<name>F5YQ87_TREPZ</name>